<dbReference type="AlphaFoldDB" id="A0A8D5FQ88"/>
<proteinExistence type="predicted"/>
<organism evidence="2 3">
    <name type="scientific">Desulfomarina profundi</name>
    <dbReference type="NCBI Taxonomy" id="2772557"/>
    <lineage>
        <taxon>Bacteria</taxon>
        <taxon>Pseudomonadati</taxon>
        <taxon>Thermodesulfobacteriota</taxon>
        <taxon>Desulfobulbia</taxon>
        <taxon>Desulfobulbales</taxon>
        <taxon>Desulfobulbaceae</taxon>
        <taxon>Desulfomarina</taxon>
    </lineage>
</organism>
<dbReference type="KEGG" id="dbk:DGMP_01190"/>
<name>A0A8D5FQ88_9BACT</name>
<protein>
    <submittedName>
        <fullName evidence="2">Polysaccharide deacetylase</fullName>
    </submittedName>
</protein>
<reference evidence="2" key="1">
    <citation type="submission" date="2020-09" db="EMBL/GenBank/DDBJ databases">
        <title>Desulfogranum mesoprofundum gen. nov., sp. nov., a novel mesophilic, sulfate-reducing chemolithoautotroph isolated from a deep-sea hydrothermal vent chimney in the Suiyo Seamount.</title>
        <authorList>
            <person name="Hashimoto Y."/>
            <person name="Nakagawa S."/>
        </authorList>
    </citation>
    <scope>NUCLEOTIDE SEQUENCE</scope>
    <source>
        <strain evidence="2">KT2</strain>
    </source>
</reference>
<dbReference type="GO" id="GO:0005975">
    <property type="term" value="P:carbohydrate metabolic process"/>
    <property type="evidence" value="ECO:0007669"/>
    <property type="project" value="InterPro"/>
</dbReference>
<dbReference type="InterPro" id="IPR002509">
    <property type="entry name" value="NODB_dom"/>
</dbReference>
<evidence type="ECO:0000259" key="1">
    <source>
        <dbReference type="Pfam" id="PF01522"/>
    </source>
</evidence>
<sequence>MTFHRLGSYDDPLLLSVDLDRFDMIIKTIKYVSEIVSLDSALYILKTSTKRHVYVLTFDDGYADNIVLKTYQKRGIPSIVYLATSHIGKDLLWPQKLTDAVIYSQVNVLNLLDINRQKYQIRTRQQKIFALQEINTWLKTLPNTLLSKQVEEIIKRCSINQLTQAGRMLTWNEVQVLAEAGVTIGAHTMNHAILSQISTLEAKHEIVGSIATICERIHTNTPLDFSYPNGRNIDFNKDTINLVRKAGCKSAVTTVYGINTSSSDILKLKRIPVTMISFLNPFGKFSPSRFLSETSGFMVFIKELMQRDK</sequence>
<dbReference type="InterPro" id="IPR051398">
    <property type="entry name" value="Polysacch_Deacetylase"/>
</dbReference>
<gene>
    <name evidence="2" type="ORF">DGMP_01190</name>
</gene>
<dbReference type="CDD" id="cd10918">
    <property type="entry name" value="CE4_NodB_like_5s_6s"/>
    <property type="match status" value="1"/>
</dbReference>
<dbReference type="Pfam" id="PF01522">
    <property type="entry name" value="Polysacc_deac_1"/>
    <property type="match status" value="1"/>
</dbReference>
<dbReference type="PANTHER" id="PTHR34216:SF3">
    <property type="entry name" value="POLY-BETA-1,6-N-ACETYL-D-GLUCOSAMINE N-DEACETYLASE"/>
    <property type="match status" value="1"/>
</dbReference>
<feature type="domain" description="NodB homology" evidence="1">
    <location>
        <begin position="48"/>
        <end position="249"/>
    </location>
</feature>
<keyword evidence="3" id="KW-1185">Reference proteome</keyword>
<dbReference type="Proteomes" id="UP000826725">
    <property type="component" value="Chromosome"/>
</dbReference>
<evidence type="ECO:0000313" key="2">
    <source>
        <dbReference type="EMBL" id="BCL59426.1"/>
    </source>
</evidence>
<accession>A0A8D5FQ88</accession>
<dbReference type="GO" id="GO:0016810">
    <property type="term" value="F:hydrolase activity, acting on carbon-nitrogen (but not peptide) bonds"/>
    <property type="evidence" value="ECO:0007669"/>
    <property type="project" value="InterPro"/>
</dbReference>
<dbReference type="EMBL" id="AP024086">
    <property type="protein sequence ID" value="BCL59426.1"/>
    <property type="molecule type" value="Genomic_DNA"/>
</dbReference>
<evidence type="ECO:0000313" key="3">
    <source>
        <dbReference type="Proteomes" id="UP000826725"/>
    </source>
</evidence>
<dbReference type="PANTHER" id="PTHR34216">
    <property type="match status" value="1"/>
</dbReference>